<dbReference type="AlphaFoldDB" id="A0A4R0GXG0"/>
<comment type="subunit">
    <text evidence="2 9">Homotetramer.</text>
</comment>
<dbReference type="EC" id="3.5.1.2" evidence="3 9"/>
<evidence type="ECO:0000259" key="10">
    <source>
        <dbReference type="Pfam" id="PF17959"/>
    </source>
</evidence>
<evidence type="ECO:0000256" key="9">
    <source>
        <dbReference type="HAMAP-Rule" id="MF_00313"/>
    </source>
</evidence>
<dbReference type="PANTHER" id="PTHR12544:SF29">
    <property type="entry name" value="GLUTAMINASE"/>
    <property type="match status" value="1"/>
</dbReference>
<keyword evidence="12" id="KW-1185">Reference proteome</keyword>
<accession>A0A4R0GXG0</accession>
<comment type="caution">
    <text evidence="11">The sequence shown here is derived from an EMBL/GenBank/DDBJ whole genome shotgun (WGS) entry which is preliminary data.</text>
</comment>
<dbReference type="Pfam" id="PF04960">
    <property type="entry name" value="Glutaminase"/>
    <property type="match status" value="1"/>
</dbReference>
<keyword evidence="5 9" id="KW-0378">Hydrolase</keyword>
<dbReference type="NCBIfam" id="TIGR03814">
    <property type="entry name" value="Gln_ase"/>
    <property type="match status" value="1"/>
</dbReference>
<dbReference type="GO" id="GO:0004359">
    <property type="term" value="F:glutaminase activity"/>
    <property type="evidence" value="ECO:0007669"/>
    <property type="project" value="UniProtKB-UniRule"/>
</dbReference>
<dbReference type="GO" id="GO:0006537">
    <property type="term" value="P:glutamate biosynthetic process"/>
    <property type="evidence" value="ECO:0007669"/>
    <property type="project" value="TreeGrafter"/>
</dbReference>
<dbReference type="PANTHER" id="PTHR12544">
    <property type="entry name" value="GLUTAMINASE"/>
    <property type="match status" value="1"/>
</dbReference>
<feature type="binding site" evidence="9">
    <location>
        <position position="363"/>
    </location>
    <ligand>
        <name>substrate</name>
    </ligand>
</feature>
<evidence type="ECO:0000256" key="1">
    <source>
        <dbReference type="ARBA" id="ARBA00011076"/>
    </source>
</evidence>
<proteinExistence type="inferred from homology"/>
<evidence type="ECO:0000256" key="2">
    <source>
        <dbReference type="ARBA" id="ARBA00011881"/>
    </source>
</evidence>
<comment type="similarity">
    <text evidence="1 9">Belongs to the glutaminase family.</text>
</comment>
<dbReference type="InterPro" id="IPR015868">
    <property type="entry name" value="Glutaminase"/>
</dbReference>
<sequence>MDVSEKLLRSYATIDEDNDGRIWSWELLNTLGRAGIMPDDPRVRAALDGVRDAAGRPAITPYAQPVQLDFDTFAEVAQHAVVQQALTGDLAVPADEFAEFAHAVERIHADLLDERSGEVADYIPTLRDADPEKFGIAVCTADGQVFSIGDTAEEFSVQSTSKPFSYAIALEQLGPEEVHRWIGQEQSGGPFNDPLLSLGRDGRPHNPMINAGAIGTLALVDAGKDQSGRLTTVQETWRSMTGERPQLHGSTFVAERDTGFGNAAFANALAKVGKLYGASPTDRRAPEDANEFYTMVCSLTMNAERLARAGATLASGGVAPLSGRQVFSADTASRVLSVMGHSGMYNDSGQFSNQVGLPAKSGVSGNVMMVVPSKQMAVVVFSPRLDAVGNSVRGVEVCKRLVNEFGLHPYRAMGAERGRVAAHQIGGHMNEADKRAEAASAADRALGGVARAGSGGAAKVVAADGTGGAVKVADAERTGTTGRRTGQPGHQL</sequence>
<dbReference type="InterPro" id="IPR012338">
    <property type="entry name" value="Beta-lactam/transpept-like"/>
</dbReference>
<feature type="domain" description="Glutaminase EF-hand" evidence="10">
    <location>
        <begin position="12"/>
        <end position="93"/>
    </location>
</feature>
<name>A0A4R0GXG0_9ACTN</name>
<dbReference type="HAMAP" id="MF_00313">
    <property type="entry name" value="Glutaminase"/>
    <property type="match status" value="1"/>
</dbReference>
<feature type="binding site" evidence="9">
    <location>
        <position position="159"/>
    </location>
    <ligand>
        <name>substrate</name>
    </ligand>
</feature>
<feature type="binding site" evidence="9">
    <location>
        <position position="262"/>
    </location>
    <ligand>
        <name>substrate</name>
    </ligand>
</feature>
<dbReference type="FunFam" id="3.40.710.10:FF:000005">
    <property type="entry name" value="Glutaminase"/>
    <property type="match status" value="1"/>
</dbReference>
<feature type="binding site" evidence="9">
    <location>
        <position position="345"/>
    </location>
    <ligand>
        <name>substrate</name>
    </ligand>
</feature>
<evidence type="ECO:0000313" key="12">
    <source>
        <dbReference type="Proteomes" id="UP000292346"/>
    </source>
</evidence>
<dbReference type="GO" id="GO:0006543">
    <property type="term" value="P:L-glutamine catabolic process"/>
    <property type="evidence" value="ECO:0007669"/>
    <property type="project" value="TreeGrafter"/>
</dbReference>
<dbReference type="Proteomes" id="UP000292346">
    <property type="component" value="Unassembled WGS sequence"/>
</dbReference>
<organism evidence="11 12">
    <name type="scientific">Kribbella soli</name>
    <dbReference type="NCBI Taxonomy" id="1124743"/>
    <lineage>
        <taxon>Bacteria</taxon>
        <taxon>Bacillati</taxon>
        <taxon>Actinomycetota</taxon>
        <taxon>Actinomycetes</taxon>
        <taxon>Propionibacteriales</taxon>
        <taxon>Kribbellaceae</taxon>
        <taxon>Kribbella</taxon>
    </lineage>
</organism>
<evidence type="ECO:0000256" key="7">
    <source>
        <dbReference type="ARBA" id="ARBA00049534"/>
    </source>
</evidence>
<evidence type="ECO:0000256" key="3">
    <source>
        <dbReference type="ARBA" id="ARBA00012918"/>
    </source>
</evidence>
<reference evidence="11 12" key="1">
    <citation type="submission" date="2019-02" db="EMBL/GenBank/DDBJ databases">
        <title>Kribbella capetownensis sp. nov. and Kribbella speibonae sp. nov., isolated from soil.</title>
        <authorList>
            <person name="Curtis S.M."/>
            <person name="Norton I."/>
            <person name="Everest G.J."/>
            <person name="Meyers P.R."/>
        </authorList>
    </citation>
    <scope>NUCLEOTIDE SEQUENCE [LARGE SCALE GENOMIC DNA]</scope>
    <source>
        <strain evidence="11 12">KCTC 29219</strain>
    </source>
</reference>
<gene>
    <name evidence="9 11" type="primary">glsA</name>
    <name evidence="11" type="ORF">E0H45_37115</name>
</gene>
<keyword evidence="6" id="KW-0040">ANK repeat</keyword>
<evidence type="ECO:0000313" key="11">
    <source>
        <dbReference type="EMBL" id="TCC02657.1"/>
    </source>
</evidence>
<dbReference type="OrthoDB" id="9788822at2"/>
<comment type="catalytic activity">
    <reaction evidence="7 9">
        <text>L-glutamine + H2O = L-glutamate + NH4(+)</text>
        <dbReference type="Rhea" id="RHEA:15889"/>
        <dbReference type="ChEBI" id="CHEBI:15377"/>
        <dbReference type="ChEBI" id="CHEBI:28938"/>
        <dbReference type="ChEBI" id="CHEBI:29985"/>
        <dbReference type="ChEBI" id="CHEBI:58359"/>
        <dbReference type="EC" id="3.5.1.2"/>
    </reaction>
</comment>
<dbReference type="Pfam" id="PF17959">
    <property type="entry name" value="EF-hand_14"/>
    <property type="match status" value="1"/>
</dbReference>
<dbReference type="EMBL" id="SJJZ01000005">
    <property type="protein sequence ID" value="TCC02657.1"/>
    <property type="molecule type" value="Genomic_DNA"/>
</dbReference>
<dbReference type="InterPro" id="IPR041541">
    <property type="entry name" value="Glutaminase_EF-hand"/>
</dbReference>
<dbReference type="Gene3D" id="3.40.710.10">
    <property type="entry name" value="DD-peptidase/beta-lactamase superfamily"/>
    <property type="match status" value="1"/>
</dbReference>
<keyword evidence="4" id="KW-0677">Repeat</keyword>
<keyword evidence="9" id="KW-0007">Acetylation</keyword>
<feature type="binding site" evidence="9">
    <location>
        <position position="255"/>
    </location>
    <ligand>
        <name>substrate</name>
    </ligand>
</feature>
<feature type="binding site" evidence="9">
    <location>
        <position position="210"/>
    </location>
    <ligand>
        <name>substrate</name>
    </ligand>
</feature>
<dbReference type="SUPFAM" id="SSF56601">
    <property type="entry name" value="beta-lactamase/transpeptidase-like"/>
    <property type="match status" value="1"/>
</dbReference>
<protein>
    <recommendedName>
        <fullName evidence="8 9">Glutaminase</fullName>
        <ecNumber evidence="3 9">3.5.1.2</ecNumber>
    </recommendedName>
</protein>
<evidence type="ECO:0000256" key="4">
    <source>
        <dbReference type="ARBA" id="ARBA00022737"/>
    </source>
</evidence>
<evidence type="ECO:0000256" key="8">
    <source>
        <dbReference type="ARBA" id="ARBA00070405"/>
    </source>
</evidence>
<dbReference type="RefSeq" id="WP_131346540.1">
    <property type="nucleotide sequence ID" value="NZ_SJJZ01000005.1"/>
</dbReference>
<evidence type="ECO:0000256" key="5">
    <source>
        <dbReference type="ARBA" id="ARBA00022801"/>
    </source>
</evidence>
<evidence type="ECO:0000256" key="6">
    <source>
        <dbReference type="ARBA" id="ARBA00023043"/>
    </source>
</evidence>
<feature type="binding site" evidence="9">
    <location>
        <position position="293"/>
    </location>
    <ligand>
        <name>substrate</name>
    </ligand>
</feature>